<evidence type="ECO:0000256" key="1">
    <source>
        <dbReference type="ARBA" id="ARBA00004651"/>
    </source>
</evidence>
<evidence type="ECO:0000256" key="2">
    <source>
        <dbReference type="ARBA" id="ARBA00022475"/>
    </source>
</evidence>
<dbReference type="GO" id="GO:0008808">
    <property type="term" value="F:cardiolipin synthase activity"/>
    <property type="evidence" value="ECO:0007669"/>
    <property type="project" value="UniProtKB-UniRule"/>
</dbReference>
<feature type="domain" description="PLD phosphodiesterase" evidence="14">
    <location>
        <begin position="434"/>
        <end position="461"/>
    </location>
</feature>
<evidence type="ECO:0000256" key="10">
    <source>
        <dbReference type="ARBA" id="ARBA00023209"/>
    </source>
</evidence>
<keyword evidence="3 12" id="KW-0444">Lipid biosynthesis</keyword>
<comment type="function">
    <text evidence="12">Catalyzes the reversible phosphatidyl group transfer from one phosphatidylglycerol molecule to another to form cardiolipin (CL) (diphosphatidylglycerol) and glycerol.</text>
</comment>
<dbReference type="CDD" id="cd09112">
    <property type="entry name" value="PLDc_CLS_2"/>
    <property type="match status" value="1"/>
</dbReference>
<reference evidence="16" key="1">
    <citation type="submission" date="2020-10" db="EMBL/GenBank/DDBJ databases">
        <title>Complete genome sequence of Bacillus velezensis NST6.</title>
        <authorList>
            <person name="Choi J."/>
        </authorList>
    </citation>
    <scope>NUCLEOTIDE SEQUENCE [LARGE SCALE GENOMIC DNA]</scope>
    <source>
        <strain evidence="16">NST6</strain>
    </source>
</reference>
<evidence type="ECO:0000256" key="11">
    <source>
        <dbReference type="ARBA" id="ARBA00023264"/>
    </source>
</evidence>
<evidence type="ECO:0000256" key="4">
    <source>
        <dbReference type="ARBA" id="ARBA00022679"/>
    </source>
</evidence>
<gene>
    <name evidence="15" type="primary">ywiE_1</name>
    <name evidence="15" type="ORF">BACVE_002075</name>
</gene>
<dbReference type="PROSITE" id="PS50035">
    <property type="entry name" value="PLD"/>
    <property type="match status" value="2"/>
</dbReference>
<dbReference type="InterPro" id="IPR022924">
    <property type="entry name" value="Cardiolipin_synthase"/>
</dbReference>
<keyword evidence="7 12" id="KW-1133">Transmembrane helix</keyword>
<feature type="active site" evidence="12">
    <location>
        <position position="263"/>
    </location>
</feature>
<feature type="active site" evidence="12">
    <location>
        <position position="441"/>
    </location>
</feature>
<comment type="similarity">
    <text evidence="12">Belongs to the phospholipase D family. Cardiolipin synthase subfamily.</text>
</comment>
<feature type="active site" evidence="12">
    <location>
        <position position="439"/>
    </location>
</feature>
<evidence type="ECO:0000256" key="5">
    <source>
        <dbReference type="ARBA" id="ARBA00022692"/>
    </source>
</evidence>
<sequence length="521" mass="60567">MFTGRKTEGIQSYRIRWERVGMLKRRLEFCFLYMMLIGAYVIWFFPVSRLEFYGGLLCYASIILFSIYSLILENRTSQHTLLWIHILVFFPIAGYLFYLFSGQLYEKGKLFRSKRTYNREKLRTIFDMEQTPDLSGLKGNQKRFFQYSIKASHMNINTKSRLKVLKNGDETFPELFEALRSAASFIHIEYYMFKSDMLGHKMMEIMIEKARQGVEVRFLFDAAGSLKLAGKDIKKLKRAGVNIVPFLPLKYGFFNQKLNFRNHRKIVIVDGKTGFVGGLNVGKEYIGKDQSVGFWRDTHMKVEGEIVQTLHSIFMLDWEYISDEVLIDQKAYSCPVPAESGGVYQVVPTGPDMKERMSDLYYAMIAAAESSVWIATPYFVPNEPIRTALKEAAARGVRVRVMVPETNDGFLTQYATRSYFPELLREGIEVYSYQKGFMHQKVLITDGNLASVGTANMDMRSFQLNFEVNVFFTDQKAIKDLEAHYLEDMRESEKISPVRFYKRTLWERTKESFARLFSGVL</sequence>
<evidence type="ECO:0000313" key="16">
    <source>
        <dbReference type="Proteomes" id="UP000587477"/>
    </source>
</evidence>
<feature type="transmembrane region" description="Helical" evidence="12">
    <location>
        <begin position="29"/>
        <end position="46"/>
    </location>
</feature>
<feature type="active site" evidence="12">
    <location>
        <position position="270"/>
    </location>
</feature>
<dbReference type="GO" id="GO:0005886">
    <property type="term" value="C:plasma membrane"/>
    <property type="evidence" value="ECO:0007669"/>
    <property type="project" value="UniProtKB-SubCell"/>
</dbReference>
<comment type="subcellular location">
    <subcellularLocation>
        <location evidence="1 12">Cell membrane</location>
        <topology evidence="1 12">Multi-pass membrane protein</topology>
    </subcellularLocation>
</comment>
<dbReference type="CDD" id="cd09110">
    <property type="entry name" value="PLDc_CLS_1"/>
    <property type="match status" value="1"/>
</dbReference>
<evidence type="ECO:0000256" key="9">
    <source>
        <dbReference type="ARBA" id="ARBA00023136"/>
    </source>
</evidence>
<dbReference type="SUPFAM" id="SSF56024">
    <property type="entry name" value="Phospholipase D/nuclease"/>
    <property type="match status" value="2"/>
</dbReference>
<feature type="active site" evidence="12">
    <location>
        <position position="265"/>
    </location>
</feature>
<keyword evidence="2 12" id="KW-1003">Cell membrane</keyword>
<feature type="transmembrane region" description="Helical" evidence="12">
    <location>
        <begin position="81"/>
        <end position="100"/>
    </location>
</feature>
<accession>A0A7W4LVD1</accession>
<dbReference type="InterPro" id="IPR025202">
    <property type="entry name" value="PLD-like_dom"/>
</dbReference>
<dbReference type="FunFam" id="3.30.870.10:FF:000014">
    <property type="entry name" value="Cardiolipin synthase"/>
    <property type="match status" value="1"/>
</dbReference>
<evidence type="ECO:0000256" key="8">
    <source>
        <dbReference type="ARBA" id="ARBA00023098"/>
    </source>
</evidence>
<evidence type="ECO:0000256" key="3">
    <source>
        <dbReference type="ARBA" id="ARBA00022516"/>
    </source>
</evidence>
<dbReference type="NCBIfam" id="TIGR04265">
    <property type="entry name" value="bac_cardiolipin"/>
    <property type="match status" value="1"/>
</dbReference>
<proteinExistence type="inferred from homology"/>
<dbReference type="Pfam" id="PF13396">
    <property type="entry name" value="PLDc_N"/>
    <property type="match status" value="1"/>
</dbReference>
<dbReference type="HAMAP" id="MF_01916">
    <property type="entry name" value="Cardiolipin_synth_Cls"/>
    <property type="match status" value="1"/>
</dbReference>
<dbReference type="InterPro" id="IPR027379">
    <property type="entry name" value="CLS_N"/>
</dbReference>
<dbReference type="EMBL" id="CP063687">
    <property type="protein sequence ID" value="QOY27064.1"/>
    <property type="molecule type" value="Genomic_DNA"/>
</dbReference>
<evidence type="ECO:0000256" key="13">
    <source>
        <dbReference type="NCBIfam" id="TIGR04265"/>
    </source>
</evidence>
<feature type="transmembrane region" description="Helical" evidence="12">
    <location>
        <begin position="52"/>
        <end position="72"/>
    </location>
</feature>
<dbReference type="Gene3D" id="3.30.870.10">
    <property type="entry name" value="Endonuclease Chain A"/>
    <property type="match status" value="2"/>
</dbReference>
<comment type="catalytic activity">
    <reaction evidence="12">
        <text>2 a 1,2-diacyl-sn-glycero-3-phospho-(1'-sn-glycerol) = a cardiolipin + glycerol</text>
        <dbReference type="Rhea" id="RHEA:31451"/>
        <dbReference type="ChEBI" id="CHEBI:17754"/>
        <dbReference type="ChEBI" id="CHEBI:62237"/>
        <dbReference type="ChEBI" id="CHEBI:64716"/>
    </reaction>
</comment>
<dbReference type="SMART" id="SM00155">
    <property type="entry name" value="PLDc"/>
    <property type="match status" value="2"/>
</dbReference>
<keyword evidence="6" id="KW-0677">Repeat</keyword>
<protein>
    <recommendedName>
        <fullName evidence="12 13">Cardiolipin synthase</fullName>
        <shortName evidence="12">CL synthase</shortName>
        <ecNumber evidence="12 13">2.7.8.-</ecNumber>
    </recommendedName>
</protein>
<dbReference type="EC" id="2.7.8.-" evidence="12 13"/>
<feature type="domain" description="PLD phosphodiesterase" evidence="14">
    <location>
        <begin position="258"/>
        <end position="285"/>
    </location>
</feature>
<dbReference type="GO" id="GO:0032049">
    <property type="term" value="P:cardiolipin biosynthetic process"/>
    <property type="evidence" value="ECO:0007669"/>
    <property type="project" value="UniProtKB-UniRule"/>
</dbReference>
<dbReference type="AlphaFoldDB" id="A0A7W4LVD1"/>
<keyword evidence="11 12" id="KW-1208">Phospholipid metabolism</keyword>
<evidence type="ECO:0000313" key="15">
    <source>
        <dbReference type="EMBL" id="QOY27064.1"/>
    </source>
</evidence>
<keyword evidence="9 12" id="KW-0472">Membrane</keyword>
<dbReference type="PANTHER" id="PTHR21248:SF20">
    <property type="entry name" value="CARDIOLIPIN SYNTHASE YWIE-RELATED"/>
    <property type="match status" value="1"/>
</dbReference>
<dbReference type="InterPro" id="IPR001736">
    <property type="entry name" value="PLipase_D/transphosphatidylase"/>
</dbReference>
<keyword evidence="5 12" id="KW-0812">Transmembrane</keyword>
<dbReference type="Proteomes" id="UP000587477">
    <property type="component" value="Chromosome"/>
</dbReference>
<dbReference type="InterPro" id="IPR030874">
    <property type="entry name" value="Cardiolipin_synth_Firmi"/>
</dbReference>
<keyword evidence="10 12" id="KW-0594">Phospholipid biosynthesis</keyword>
<keyword evidence="4 12" id="KW-0808">Transferase</keyword>
<keyword evidence="8 12" id="KW-0443">Lipid metabolism</keyword>
<dbReference type="PANTHER" id="PTHR21248">
    <property type="entry name" value="CARDIOLIPIN SYNTHASE"/>
    <property type="match status" value="1"/>
</dbReference>
<name>A0A7W4LVD1_BACVE</name>
<evidence type="ECO:0000256" key="7">
    <source>
        <dbReference type="ARBA" id="ARBA00022989"/>
    </source>
</evidence>
<evidence type="ECO:0000256" key="12">
    <source>
        <dbReference type="HAMAP-Rule" id="MF_01916"/>
    </source>
</evidence>
<organism evidence="15 16">
    <name type="scientific">Bacillus velezensis</name>
    <dbReference type="NCBI Taxonomy" id="492670"/>
    <lineage>
        <taxon>Bacteria</taxon>
        <taxon>Bacillati</taxon>
        <taxon>Bacillota</taxon>
        <taxon>Bacilli</taxon>
        <taxon>Bacillales</taxon>
        <taxon>Bacillaceae</taxon>
        <taxon>Bacillus</taxon>
        <taxon>Bacillus amyloliquefaciens group</taxon>
    </lineage>
</organism>
<feature type="active site" evidence="12">
    <location>
        <position position="446"/>
    </location>
</feature>
<evidence type="ECO:0000259" key="14">
    <source>
        <dbReference type="PROSITE" id="PS50035"/>
    </source>
</evidence>
<dbReference type="Pfam" id="PF13091">
    <property type="entry name" value="PLDc_2"/>
    <property type="match status" value="2"/>
</dbReference>
<evidence type="ECO:0000256" key="6">
    <source>
        <dbReference type="ARBA" id="ARBA00022737"/>
    </source>
</evidence>